<keyword evidence="5 6" id="KW-0472">Membrane</keyword>
<feature type="transmembrane region" description="Helical" evidence="6">
    <location>
        <begin position="360"/>
        <end position="379"/>
    </location>
</feature>
<evidence type="ECO:0000256" key="1">
    <source>
        <dbReference type="ARBA" id="ARBA00004651"/>
    </source>
</evidence>
<dbReference type="PANTHER" id="PTHR42770">
    <property type="entry name" value="AMINO ACID TRANSPORTER-RELATED"/>
    <property type="match status" value="1"/>
</dbReference>
<dbReference type="InterPro" id="IPR050367">
    <property type="entry name" value="APC_superfamily"/>
</dbReference>
<keyword evidence="8" id="KW-1185">Reference proteome</keyword>
<evidence type="ECO:0000256" key="5">
    <source>
        <dbReference type="ARBA" id="ARBA00023136"/>
    </source>
</evidence>
<feature type="transmembrane region" description="Helical" evidence="6">
    <location>
        <begin position="180"/>
        <end position="201"/>
    </location>
</feature>
<feature type="transmembrane region" description="Helical" evidence="6">
    <location>
        <begin position="59"/>
        <end position="81"/>
    </location>
</feature>
<dbReference type="OrthoDB" id="43026at2157"/>
<dbReference type="SUPFAM" id="SSF52402">
    <property type="entry name" value="Adenine nucleotide alpha hydrolases-like"/>
    <property type="match status" value="1"/>
</dbReference>
<evidence type="ECO:0000256" key="6">
    <source>
        <dbReference type="SAM" id="Phobius"/>
    </source>
</evidence>
<name>A0A075MUB4_9ARCH</name>
<keyword evidence="2" id="KW-1003">Cell membrane</keyword>
<feature type="transmembrane region" description="Helical" evidence="6">
    <location>
        <begin position="213"/>
        <end position="236"/>
    </location>
</feature>
<comment type="subcellular location">
    <subcellularLocation>
        <location evidence="1">Cell membrane</location>
        <topology evidence="1">Multi-pass membrane protein</topology>
    </subcellularLocation>
</comment>
<sequence>MSAPADGGQRPTAAAEAHGQHQLVRTLGLTDVVMVGIAAMIGGAIFVLTGPAIGLAGSAVIIAFVINGIITLFTAMVYAELGSAMPEAGGGYLWIREGLPRPNAFISGWMAWFAHIVAGSLYAVGFGSFAYSLLNVAGVLPSQMLLGIFPVDKLIAVASIAAFTYVNVKGTSETGKAGTAVTLVQLGAILAILAFGLWGILNNPGWEQRFSEQFLPLGISGMVAAMGLTFIAFEGYEIIVQTGEEVKNPKRNIPKAIFISLAIVVTLYCLMAFVALAATNAPDGTPAWKFIGGDNAELGISRAVDLFMPYGAFVVLAGGIVSTLAALNATTFSSARVALAMGRNYNLPHKLSEIHPVNKTPYVAAIVSGIIMAVMAYALPLNDIALAAGVIFLLLFTQVNVSVITIRRMYGNKLDYGFKTPLFPLIPVIGIVLKLGLAIYLLVTQPLSWVITILWILVGFVLYRMYTFKKEVEHYAPLVTQQGAEERRAYRVLLMYSPENPDRLAKYATRIARETAGEVNVLRIITVPLQTPLSAGTAFAESARRAFQPLEEVFEKRGVPSHYLVRISHDATEAMLATIEEQKVNLLIADLETLRRNKKLLTLATCDILAIAAESDELEMEPVREQVEADLEMHAVPAEEKKNMVVIYDGGPHANLVLKITSWLEHSGRFKVNLVSVSKKEEETDGSVAMKPDYLSQLGVDLTEVHLGASMQESAANVFSAIDAYRPDIVVMGASIGRFSVLDNPQMLQMLKRFHCPVMIARDFGIPGMYHATSFVRRMLGK</sequence>
<feature type="transmembrane region" description="Helical" evidence="6">
    <location>
        <begin position="449"/>
        <end position="466"/>
    </location>
</feature>
<reference evidence="7 8" key="1">
    <citation type="journal article" date="2014" name="PLoS ONE">
        <title>Genome Sequence of Candidatus Nitrososphaera evergladensis from Group I.1b Enriched from Everglades Soil Reveals Novel Genomic Features of the Ammonia-Oxidizing Archaea.</title>
        <authorList>
            <person name="Zhalnina K.V."/>
            <person name="Dias R."/>
            <person name="Leonard M.T."/>
            <person name="Dorr de Quadros P."/>
            <person name="Camargo F.A."/>
            <person name="Drew J.C."/>
            <person name="Farmerie W.G."/>
            <person name="Daroub S.H."/>
            <person name="Triplett E.W."/>
        </authorList>
    </citation>
    <scope>NUCLEOTIDE SEQUENCE [LARGE SCALE GENOMIC DNA]</scope>
    <source>
        <strain evidence="7 8">SR1</strain>
    </source>
</reference>
<proteinExistence type="predicted"/>
<dbReference type="RefSeq" id="WP_148699799.1">
    <property type="nucleotide sequence ID" value="NZ_CP007174.1"/>
</dbReference>
<dbReference type="STRING" id="1459636.NTE_00853"/>
<dbReference type="AlphaFoldDB" id="A0A075MUB4"/>
<dbReference type="KEGG" id="nev:NTE_00853"/>
<evidence type="ECO:0000256" key="2">
    <source>
        <dbReference type="ARBA" id="ARBA00022475"/>
    </source>
</evidence>
<dbReference type="PANTHER" id="PTHR42770:SF11">
    <property type="entry name" value="INNER MEMBRANE TRANSPORT PROTEIN YBAT"/>
    <property type="match status" value="1"/>
</dbReference>
<dbReference type="HOGENOM" id="CLU_007946_15_8_2"/>
<dbReference type="GO" id="GO:0022857">
    <property type="term" value="F:transmembrane transporter activity"/>
    <property type="evidence" value="ECO:0007669"/>
    <property type="project" value="InterPro"/>
</dbReference>
<keyword evidence="3 6" id="KW-0812">Transmembrane</keyword>
<dbReference type="Pfam" id="PF13520">
    <property type="entry name" value="AA_permease_2"/>
    <property type="match status" value="1"/>
</dbReference>
<feature type="transmembrane region" description="Helical" evidence="6">
    <location>
        <begin position="257"/>
        <end position="278"/>
    </location>
</feature>
<dbReference type="InterPro" id="IPR002293">
    <property type="entry name" value="AA/rel_permease1"/>
</dbReference>
<evidence type="ECO:0000256" key="4">
    <source>
        <dbReference type="ARBA" id="ARBA00022989"/>
    </source>
</evidence>
<feature type="transmembrane region" description="Helical" evidence="6">
    <location>
        <begin position="144"/>
        <end position="168"/>
    </location>
</feature>
<dbReference type="Proteomes" id="UP000028194">
    <property type="component" value="Chromosome"/>
</dbReference>
<gene>
    <name evidence="7" type="ORF">NTE_00853</name>
</gene>
<evidence type="ECO:0000256" key="3">
    <source>
        <dbReference type="ARBA" id="ARBA00022692"/>
    </source>
</evidence>
<protein>
    <submittedName>
        <fullName evidence="7">Amino acid transporter</fullName>
    </submittedName>
</protein>
<keyword evidence="4 6" id="KW-1133">Transmembrane helix</keyword>
<organism evidence="7 8">
    <name type="scientific">Candidatus Nitrososphaera evergladensis SR1</name>
    <dbReference type="NCBI Taxonomy" id="1459636"/>
    <lineage>
        <taxon>Archaea</taxon>
        <taxon>Nitrososphaerota</taxon>
        <taxon>Nitrososphaeria</taxon>
        <taxon>Nitrososphaerales</taxon>
        <taxon>Nitrososphaeraceae</taxon>
        <taxon>Nitrososphaera</taxon>
    </lineage>
</organism>
<feature type="transmembrane region" description="Helical" evidence="6">
    <location>
        <begin position="385"/>
        <end position="410"/>
    </location>
</feature>
<evidence type="ECO:0000313" key="8">
    <source>
        <dbReference type="Proteomes" id="UP000028194"/>
    </source>
</evidence>
<feature type="transmembrane region" description="Helical" evidence="6">
    <location>
        <begin position="102"/>
        <end position="124"/>
    </location>
</feature>
<feature type="transmembrane region" description="Helical" evidence="6">
    <location>
        <begin position="32"/>
        <end position="53"/>
    </location>
</feature>
<dbReference type="GeneID" id="41596696"/>
<dbReference type="GO" id="GO:0005886">
    <property type="term" value="C:plasma membrane"/>
    <property type="evidence" value="ECO:0007669"/>
    <property type="project" value="UniProtKB-SubCell"/>
</dbReference>
<dbReference type="Gene3D" id="3.40.50.12370">
    <property type="match status" value="1"/>
</dbReference>
<feature type="transmembrane region" description="Helical" evidence="6">
    <location>
        <begin position="422"/>
        <end position="443"/>
    </location>
</feature>
<dbReference type="Gene3D" id="1.20.1740.10">
    <property type="entry name" value="Amino acid/polyamine transporter I"/>
    <property type="match status" value="1"/>
</dbReference>
<feature type="transmembrane region" description="Helical" evidence="6">
    <location>
        <begin position="310"/>
        <end position="339"/>
    </location>
</feature>
<accession>A0A075MUB4</accession>
<evidence type="ECO:0000313" key="7">
    <source>
        <dbReference type="EMBL" id="AIF82929.1"/>
    </source>
</evidence>
<dbReference type="eggNOG" id="arCOG00451">
    <property type="taxonomic scope" value="Archaea"/>
</dbReference>
<dbReference type="eggNOG" id="arCOG00009">
    <property type="taxonomic scope" value="Archaea"/>
</dbReference>
<dbReference type="EMBL" id="CP007174">
    <property type="protein sequence ID" value="AIF82929.1"/>
    <property type="molecule type" value="Genomic_DNA"/>
</dbReference>